<organism evidence="1 2">
    <name type="scientific">Paraburkholderia solitsugae</name>
    <dbReference type="NCBI Taxonomy" id="2675748"/>
    <lineage>
        <taxon>Bacteria</taxon>
        <taxon>Pseudomonadati</taxon>
        <taxon>Pseudomonadota</taxon>
        <taxon>Betaproteobacteria</taxon>
        <taxon>Burkholderiales</taxon>
        <taxon>Burkholderiaceae</taxon>
        <taxon>Paraburkholderia</taxon>
    </lineage>
</organism>
<accession>A0ABX2BXM0</accession>
<reference evidence="1 2" key="1">
    <citation type="submission" date="2019-11" db="EMBL/GenBank/DDBJ databases">
        <title>Metabolism of dissolved organic matter in forest soils.</title>
        <authorList>
            <person name="Cyle K.T."/>
            <person name="Wilhelm R.C."/>
            <person name="Martinez C.E."/>
        </authorList>
    </citation>
    <scope>NUCLEOTIDE SEQUENCE [LARGE SCALE GENOMIC DNA]</scope>
    <source>
        <strain evidence="1 2">1N</strain>
    </source>
</reference>
<evidence type="ECO:0000313" key="2">
    <source>
        <dbReference type="Proteomes" id="UP000652198"/>
    </source>
</evidence>
<gene>
    <name evidence="1" type="ORF">GNZ12_30665</name>
</gene>
<name>A0ABX2BXM0_9BURK</name>
<proteinExistence type="predicted"/>
<evidence type="ECO:0000313" key="1">
    <source>
        <dbReference type="EMBL" id="NPT45609.1"/>
    </source>
</evidence>
<dbReference type="EMBL" id="WOEY01000122">
    <property type="protein sequence ID" value="NPT45609.1"/>
    <property type="molecule type" value="Genomic_DNA"/>
</dbReference>
<dbReference type="Proteomes" id="UP000652198">
    <property type="component" value="Unassembled WGS sequence"/>
</dbReference>
<keyword evidence="2" id="KW-1185">Reference proteome</keyword>
<sequence>MGTDAQRNPHWIAALLAQRRLPLVARTALVMATCLAGIKQSSGRAGVQ</sequence>
<protein>
    <submittedName>
        <fullName evidence="1">Uncharacterized protein</fullName>
    </submittedName>
</protein>
<comment type="caution">
    <text evidence="1">The sequence shown here is derived from an EMBL/GenBank/DDBJ whole genome shotgun (WGS) entry which is preliminary data.</text>
</comment>
<dbReference type="RefSeq" id="WP_172315887.1">
    <property type="nucleotide sequence ID" value="NZ_WOEY01000122.1"/>
</dbReference>